<evidence type="ECO:0000313" key="2">
    <source>
        <dbReference type="EMBL" id="MFD2937718.1"/>
    </source>
</evidence>
<comment type="caution">
    <text evidence="2">The sequence shown here is derived from an EMBL/GenBank/DDBJ whole genome shotgun (WGS) entry which is preliminary data.</text>
</comment>
<keyword evidence="3" id="KW-1185">Reference proteome</keyword>
<dbReference type="Proteomes" id="UP001597512">
    <property type="component" value="Unassembled WGS sequence"/>
</dbReference>
<name>A0ABW6AU24_9BACT</name>
<accession>A0ABW6AU24</accession>
<organism evidence="2 3">
    <name type="scientific">Spirosoma flavum</name>
    <dbReference type="NCBI Taxonomy" id="2048557"/>
    <lineage>
        <taxon>Bacteria</taxon>
        <taxon>Pseudomonadati</taxon>
        <taxon>Bacteroidota</taxon>
        <taxon>Cytophagia</taxon>
        <taxon>Cytophagales</taxon>
        <taxon>Cytophagaceae</taxon>
        <taxon>Spirosoma</taxon>
    </lineage>
</organism>
<dbReference type="RefSeq" id="WP_381508069.1">
    <property type="nucleotide sequence ID" value="NZ_JBHUOM010000043.1"/>
</dbReference>
<reference evidence="3" key="1">
    <citation type="journal article" date="2019" name="Int. J. Syst. Evol. Microbiol.">
        <title>The Global Catalogue of Microorganisms (GCM) 10K type strain sequencing project: providing services to taxonomists for standard genome sequencing and annotation.</title>
        <authorList>
            <consortium name="The Broad Institute Genomics Platform"/>
            <consortium name="The Broad Institute Genome Sequencing Center for Infectious Disease"/>
            <person name="Wu L."/>
            <person name="Ma J."/>
        </authorList>
    </citation>
    <scope>NUCLEOTIDE SEQUENCE [LARGE SCALE GENOMIC DNA]</scope>
    <source>
        <strain evidence="3">KCTC 52490</strain>
    </source>
</reference>
<dbReference type="EMBL" id="JBHUOM010000043">
    <property type="protein sequence ID" value="MFD2937718.1"/>
    <property type="molecule type" value="Genomic_DNA"/>
</dbReference>
<feature type="transmembrane region" description="Helical" evidence="1">
    <location>
        <begin position="15"/>
        <end position="36"/>
    </location>
</feature>
<keyword evidence="1" id="KW-1133">Transmembrane helix</keyword>
<keyword evidence="1" id="KW-0812">Transmembrane</keyword>
<evidence type="ECO:0000256" key="1">
    <source>
        <dbReference type="SAM" id="Phobius"/>
    </source>
</evidence>
<sequence>MIRFSNSELHMDSNVFMYVLSINNLLGIGDFANALLSSKKDVV</sequence>
<evidence type="ECO:0000313" key="3">
    <source>
        <dbReference type="Proteomes" id="UP001597512"/>
    </source>
</evidence>
<protein>
    <submittedName>
        <fullName evidence="2">Uncharacterized protein</fullName>
    </submittedName>
</protein>
<gene>
    <name evidence="2" type="ORF">ACFS25_28380</name>
</gene>
<keyword evidence="1" id="KW-0472">Membrane</keyword>
<proteinExistence type="predicted"/>